<feature type="region of interest" description="Disordered" evidence="2">
    <location>
        <begin position="206"/>
        <end position="247"/>
    </location>
</feature>
<reference evidence="3" key="1">
    <citation type="journal article" date="2020" name="Stud. Mycol.">
        <title>101 Dothideomycetes genomes: a test case for predicting lifestyles and emergence of pathogens.</title>
        <authorList>
            <person name="Haridas S."/>
            <person name="Albert R."/>
            <person name="Binder M."/>
            <person name="Bloem J."/>
            <person name="Labutti K."/>
            <person name="Salamov A."/>
            <person name="Andreopoulos B."/>
            <person name="Baker S."/>
            <person name="Barry K."/>
            <person name="Bills G."/>
            <person name="Bluhm B."/>
            <person name="Cannon C."/>
            <person name="Castanera R."/>
            <person name="Culley D."/>
            <person name="Daum C."/>
            <person name="Ezra D."/>
            <person name="Gonzalez J."/>
            <person name="Henrissat B."/>
            <person name="Kuo A."/>
            <person name="Liang C."/>
            <person name="Lipzen A."/>
            <person name="Lutzoni F."/>
            <person name="Magnuson J."/>
            <person name="Mondo S."/>
            <person name="Nolan M."/>
            <person name="Ohm R."/>
            <person name="Pangilinan J."/>
            <person name="Park H.-J."/>
            <person name="Ramirez L."/>
            <person name="Alfaro M."/>
            <person name="Sun H."/>
            <person name="Tritt A."/>
            <person name="Yoshinaga Y."/>
            <person name="Zwiers L.-H."/>
            <person name="Turgeon B."/>
            <person name="Goodwin S."/>
            <person name="Spatafora J."/>
            <person name="Crous P."/>
            <person name="Grigoriev I."/>
        </authorList>
    </citation>
    <scope>NUCLEOTIDE SEQUENCE</scope>
    <source>
        <strain evidence="3">CBS 473.64</strain>
    </source>
</reference>
<feature type="compositionally biased region" description="Polar residues" evidence="2">
    <location>
        <begin position="316"/>
        <end position="329"/>
    </location>
</feature>
<feature type="compositionally biased region" description="Basic and acidic residues" evidence="2">
    <location>
        <begin position="206"/>
        <end position="229"/>
    </location>
</feature>
<feature type="compositionally biased region" description="Basic and acidic residues" evidence="2">
    <location>
        <begin position="287"/>
        <end position="310"/>
    </location>
</feature>
<dbReference type="InterPro" id="IPR002110">
    <property type="entry name" value="Ankyrin_rpt"/>
</dbReference>
<organism evidence="3 4">
    <name type="scientific">Massarina eburnea CBS 473.64</name>
    <dbReference type="NCBI Taxonomy" id="1395130"/>
    <lineage>
        <taxon>Eukaryota</taxon>
        <taxon>Fungi</taxon>
        <taxon>Dikarya</taxon>
        <taxon>Ascomycota</taxon>
        <taxon>Pezizomycotina</taxon>
        <taxon>Dothideomycetes</taxon>
        <taxon>Pleosporomycetidae</taxon>
        <taxon>Pleosporales</taxon>
        <taxon>Massarineae</taxon>
        <taxon>Massarinaceae</taxon>
        <taxon>Massarina</taxon>
    </lineage>
</organism>
<protein>
    <submittedName>
        <fullName evidence="3">Ankyrin</fullName>
    </submittedName>
</protein>
<gene>
    <name evidence="3" type="ORF">P280DRAFT_388685</name>
</gene>
<sequence length="587" mass="65634">MTSNIAARCTAMSSAIAQIILDATGFARQLRDSRHYINAVNADLLAIKLSLDIARDDFSSPSARFPDLLVSAMAGFLDCCAASTEALHKPIIQHSSGGKRRETWHVFEEEDSQYVRQDIEALRSALDLVLDLVVLLHDYINHKSLSPPMKKFRMDGRPTTPENSVLRRIDVEREHIDALTEGRLPNLYTAFDQLRLSARIILEEKESHEDSKRAESRSDSLEPELGDRPRSRKNTPPKETMPSFFPSPAPGGIGAWIANVLSQKLLSPGMPPDALTLSSQPESSRPTSRERPATRERPTTRERQRERERGEEDDLQSQLTFYAESTMSNDRPRSHRRRESPQIVIDTASSRANRLTQYTTATEVTIFHQNLTNDKIAIAKDMRKQLSRNQRLTVDRKLRDISRSTTTTNVERIFFEGANANVTHPEYGTLGIRAAYELPTDILQLLIEYGADITRTSDTPYYSALHAAVMGRNLENLKFLLSYTTSSSSIFSIHTLNAQGETPLHVASRTHGAYDVAKWLLEQGADVNRETPLGMTPLQVAATRLDSRERSSMMQLLMAYGAEGVVEGESAGGYEKRGKGLSVLGLL</sequence>
<dbReference type="PROSITE" id="PS50297">
    <property type="entry name" value="ANK_REP_REGION"/>
    <property type="match status" value="1"/>
</dbReference>
<dbReference type="EMBL" id="MU006777">
    <property type="protein sequence ID" value="KAF2645302.1"/>
    <property type="molecule type" value="Genomic_DNA"/>
</dbReference>
<dbReference type="PANTHER" id="PTHR22677:SF4">
    <property type="entry name" value="USHER SYNDROME TYPE-1G PROTEIN-LIKE PROTEIN"/>
    <property type="match status" value="1"/>
</dbReference>
<dbReference type="InterPro" id="IPR036770">
    <property type="entry name" value="Ankyrin_rpt-contain_sf"/>
</dbReference>
<dbReference type="Pfam" id="PF12796">
    <property type="entry name" value="Ank_2"/>
    <property type="match status" value="1"/>
</dbReference>
<keyword evidence="4" id="KW-1185">Reference proteome</keyword>
<proteinExistence type="predicted"/>
<evidence type="ECO:0000313" key="4">
    <source>
        <dbReference type="Proteomes" id="UP000799753"/>
    </source>
</evidence>
<evidence type="ECO:0000256" key="1">
    <source>
        <dbReference type="PROSITE-ProRule" id="PRU00023"/>
    </source>
</evidence>
<dbReference type="OrthoDB" id="426293at2759"/>
<keyword evidence="1" id="KW-0040">ANK repeat</keyword>
<dbReference type="SUPFAM" id="SSF48403">
    <property type="entry name" value="Ankyrin repeat"/>
    <property type="match status" value="1"/>
</dbReference>
<dbReference type="PROSITE" id="PS50088">
    <property type="entry name" value="ANK_REPEAT"/>
    <property type="match status" value="1"/>
</dbReference>
<evidence type="ECO:0000256" key="2">
    <source>
        <dbReference type="SAM" id="MobiDB-lite"/>
    </source>
</evidence>
<dbReference type="PANTHER" id="PTHR22677">
    <property type="entry name" value="ANKYRIN REPEAT DOMAIN-CONTAINING PROTEIN 60"/>
    <property type="match status" value="1"/>
</dbReference>
<dbReference type="Proteomes" id="UP000799753">
    <property type="component" value="Unassembled WGS sequence"/>
</dbReference>
<feature type="region of interest" description="Disordered" evidence="2">
    <location>
        <begin position="269"/>
        <end position="343"/>
    </location>
</feature>
<dbReference type="AlphaFoldDB" id="A0A6A6SDF6"/>
<name>A0A6A6SDF6_9PLEO</name>
<evidence type="ECO:0000313" key="3">
    <source>
        <dbReference type="EMBL" id="KAF2645302.1"/>
    </source>
</evidence>
<dbReference type="InterPro" id="IPR039323">
    <property type="entry name" value="ANKRD_45/46/60"/>
</dbReference>
<accession>A0A6A6SDF6</accession>
<dbReference type="Gene3D" id="1.25.40.20">
    <property type="entry name" value="Ankyrin repeat-containing domain"/>
    <property type="match status" value="1"/>
</dbReference>
<dbReference type="SMART" id="SM00248">
    <property type="entry name" value="ANK"/>
    <property type="match status" value="4"/>
</dbReference>
<feature type="repeat" description="ANK" evidence="1">
    <location>
        <begin position="499"/>
        <end position="532"/>
    </location>
</feature>